<dbReference type="Pfam" id="PF05050">
    <property type="entry name" value="Methyltransf_21"/>
    <property type="match status" value="1"/>
</dbReference>
<evidence type="ECO:0000259" key="1">
    <source>
        <dbReference type="Pfam" id="PF05050"/>
    </source>
</evidence>
<dbReference type="SUPFAM" id="SSF53335">
    <property type="entry name" value="S-adenosyl-L-methionine-dependent methyltransferases"/>
    <property type="match status" value="1"/>
</dbReference>
<protein>
    <recommendedName>
        <fullName evidence="1">Methyltransferase FkbM domain-containing protein</fullName>
    </recommendedName>
</protein>
<dbReference type="AlphaFoldDB" id="A0AA89C4K7"/>
<dbReference type="InterPro" id="IPR026913">
    <property type="entry name" value="METTL24"/>
</dbReference>
<dbReference type="EMBL" id="VSWD01000008">
    <property type="protein sequence ID" value="KAK3094577.1"/>
    <property type="molecule type" value="Genomic_DNA"/>
</dbReference>
<evidence type="ECO:0000313" key="2">
    <source>
        <dbReference type="EMBL" id="KAK3094577.1"/>
    </source>
</evidence>
<dbReference type="PANTHER" id="PTHR32026:SF10">
    <property type="entry name" value="METHYLTRANSFERASE-LIKE PROTEIN 24-RELATED"/>
    <property type="match status" value="1"/>
</dbReference>
<gene>
    <name evidence="2" type="ORF">FSP39_003591</name>
</gene>
<proteinExistence type="predicted"/>
<organism evidence="2 3">
    <name type="scientific">Pinctada imbricata</name>
    <name type="common">Atlantic pearl-oyster</name>
    <name type="synonym">Pinctada martensii</name>
    <dbReference type="NCBI Taxonomy" id="66713"/>
    <lineage>
        <taxon>Eukaryota</taxon>
        <taxon>Metazoa</taxon>
        <taxon>Spiralia</taxon>
        <taxon>Lophotrochozoa</taxon>
        <taxon>Mollusca</taxon>
        <taxon>Bivalvia</taxon>
        <taxon>Autobranchia</taxon>
        <taxon>Pteriomorphia</taxon>
        <taxon>Pterioida</taxon>
        <taxon>Pterioidea</taxon>
        <taxon>Pteriidae</taxon>
        <taxon>Pinctada</taxon>
    </lineage>
</organism>
<dbReference type="InterPro" id="IPR029063">
    <property type="entry name" value="SAM-dependent_MTases_sf"/>
</dbReference>
<evidence type="ECO:0000313" key="3">
    <source>
        <dbReference type="Proteomes" id="UP001186944"/>
    </source>
</evidence>
<dbReference type="Proteomes" id="UP001186944">
    <property type="component" value="Unassembled WGS sequence"/>
</dbReference>
<reference evidence="2" key="1">
    <citation type="submission" date="2019-08" db="EMBL/GenBank/DDBJ databases">
        <title>The improved chromosome-level genome for the pearl oyster Pinctada fucata martensii using PacBio sequencing and Hi-C.</title>
        <authorList>
            <person name="Zheng Z."/>
        </authorList>
    </citation>
    <scope>NUCLEOTIDE SEQUENCE</scope>
    <source>
        <strain evidence="2">ZZ-2019</strain>
        <tissue evidence="2">Adductor muscle</tissue>
    </source>
</reference>
<feature type="domain" description="Methyltransferase FkbM" evidence="1">
    <location>
        <begin position="20"/>
        <end position="89"/>
    </location>
</feature>
<comment type="caution">
    <text evidence="2">The sequence shown here is derived from an EMBL/GenBank/DDBJ whole genome shotgun (WGS) entry which is preliminary data.</text>
</comment>
<keyword evidence="3" id="KW-1185">Reference proteome</keyword>
<name>A0AA89C4K7_PINIB</name>
<dbReference type="InterPro" id="IPR006342">
    <property type="entry name" value="FkbM_mtfrase"/>
</dbReference>
<dbReference type="Gene3D" id="3.40.50.150">
    <property type="entry name" value="Vaccinia Virus protein VP39"/>
    <property type="match status" value="1"/>
</dbReference>
<sequence>MNKKSFRHSDKVFFHDTGISGKDYTDKNWRLRRLSSIKKELNHTNVRKIDILKIDTEGAEWDALVDMYHTGELGKIPQILLEFHLRTIPPVAKMEEFTKESYLRALSIIREMNNIGYKIFYNLQTHNCAFISKCSKMRRTNCVDVGFILRN</sequence>
<dbReference type="PANTHER" id="PTHR32026">
    <property type="entry name" value="METHYLTRANSFERASE-LIKE PROTEIN 24"/>
    <property type="match status" value="1"/>
</dbReference>
<accession>A0AA89C4K7</accession>